<dbReference type="EMBL" id="JAPFFF010000012">
    <property type="protein sequence ID" value="KAK8876487.1"/>
    <property type="molecule type" value="Genomic_DNA"/>
</dbReference>
<reference evidence="1 2" key="1">
    <citation type="submission" date="2024-04" db="EMBL/GenBank/DDBJ databases">
        <title>Tritrichomonas musculus Genome.</title>
        <authorList>
            <person name="Alves-Ferreira E."/>
            <person name="Grigg M."/>
            <person name="Lorenzi H."/>
            <person name="Galac M."/>
        </authorList>
    </citation>
    <scope>NUCLEOTIDE SEQUENCE [LARGE SCALE GENOMIC DNA]</scope>
    <source>
        <strain evidence="1 2">EAF2021</strain>
    </source>
</reference>
<sequence>MNDETEEKDQIKQVPIVKLLENRNRHIKDLQNYWESKAGTIENQIAQVSLEILGVLVTSVITKRSFSRGRYVLNEQGTNLSPGNTKLIKKIMRTF</sequence>
<evidence type="ECO:0008006" key="3">
    <source>
        <dbReference type="Google" id="ProtNLM"/>
    </source>
</evidence>
<comment type="caution">
    <text evidence="1">The sequence shown here is derived from an EMBL/GenBank/DDBJ whole genome shotgun (WGS) entry which is preliminary data.</text>
</comment>
<evidence type="ECO:0000313" key="2">
    <source>
        <dbReference type="Proteomes" id="UP001470230"/>
    </source>
</evidence>
<evidence type="ECO:0000313" key="1">
    <source>
        <dbReference type="EMBL" id="KAK8876487.1"/>
    </source>
</evidence>
<name>A0ABR2JGQ9_9EUKA</name>
<gene>
    <name evidence="1" type="ORF">M9Y10_006701</name>
</gene>
<organism evidence="1 2">
    <name type="scientific">Tritrichomonas musculus</name>
    <dbReference type="NCBI Taxonomy" id="1915356"/>
    <lineage>
        <taxon>Eukaryota</taxon>
        <taxon>Metamonada</taxon>
        <taxon>Parabasalia</taxon>
        <taxon>Tritrichomonadida</taxon>
        <taxon>Tritrichomonadidae</taxon>
        <taxon>Tritrichomonas</taxon>
    </lineage>
</organism>
<keyword evidence="2" id="KW-1185">Reference proteome</keyword>
<proteinExistence type="predicted"/>
<accession>A0ABR2JGQ9</accession>
<dbReference type="Proteomes" id="UP001470230">
    <property type="component" value="Unassembled WGS sequence"/>
</dbReference>
<protein>
    <recommendedName>
        <fullName evidence="3">HAT C-terminal dimerisation domain-containing protein</fullName>
    </recommendedName>
</protein>